<dbReference type="EMBL" id="QKUF01000012">
    <property type="protein sequence ID" value="PZW27426.1"/>
    <property type="molecule type" value="Genomic_DNA"/>
</dbReference>
<dbReference type="SUPFAM" id="SSF46785">
    <property type="entry name" value="Winged helix' DNA-binding domain"/>
    <property type="match status" value="1"/>
</dbReference>
<dbReference type="AlphaFoldDB" id="A0A326UDF1"/>
<evidence type="ECO:0000256" key="1">
    <source>
        <dbReference type="SAM" id="Phobius"/>
    </source>
</evidence>
<accession>A0A326UDF1</accession>
<comment type="caution">
    <text evidence="4">The sequence shown here is derived from an EMBL/GenBank/DDBJ whole genome shotgun (WGS) entry which is preliminary data.</text>
</comment>
<name>A0A326UDF1_THEHA</name>
<keyword evidence="1" id="KW-1133">Transmembrane helix</keyword>
<keyword evidence="5" id="KW-1185">Reference proteome</keyword>
<dbReference type="Pfam" id="PF10400">
    <property type="entry name" value="Vir_act_alpha_C"/>
    <property type="match status" value="1"/>
</dbReference>
<dbReference type="Gene3D" id="6.10.140.190">
    <property type="match status" value="1"/>
</dbReference>
<dbReference type="PANTHER" id="PTHR43252">
    <property type="entry name" value="TRANSCRIPTIONAL REGULATOR YQJI"/>
    <property type="match status" value="1"/>
</dbReference>
<evidence type="ECO:0000313" key="5">
    <source>
        <dbReference type="Proteomes" id="UP000248806"/>
    </source>
</evidence>
<reference evidence="4 5" key="1">
    <citation type="submission" date="2018-06" db="EMBL/GenBank/DDBJ databases">
        <title>Genomic Encyclopedia of Archaeal and Bacterial Type Strains, Phase II (KMG-II): from individual species to whole genera.</title>
        <authorList>
            <person name="Goeker M."/>
        </authorList>
    </citation>
    <scope>NUCLEOTIDE SEQUENCE [LARGE SCALE GENOMIC DNA]</scope>
    <source>
        <strain evidence="4 5">ATCC BAA-1881</strain>
    </source>
</reference>
<dbReference type="Proteomes" id="UP000248806">
    <property type="component" value="Unassembled WGS sequence"/>
</dbReference>
<dbReference type="InterPro" id="IPR036388">
    <property type="entry name" value="WH-like_DNA-bd_sf"/>
</dbReference>
<dbReference type="InterPro" id="IPR036390">
    <property type="entry name" value="WH_DNA-bd_sf"/>
</dbReference>
<dbReference type="GO" id="GO:0003677">
    <property type="term" value="F:DNA binding"/>
    <property type="evidence" value="ECO:0007669"/>
    <property type="project" value="UniProtKB-KW"/>
</dbReference>
<evidence type="ECO:0000259" key="3">
    <source>
        <dbReference type="Pfam" id="PF10400"/>
    </source>
</evidence>
<proteinExistence type="predicted"/>
<gene>
    <name evidence="4" type="ORF">EI42_03512</name>
</gene>
<evidence type="ECO:0000313" key="4">
    <source>
        <dbReference type="EMBL" id="PZW27426.1"/>
    </source>
</evidence>
<dbReference type="InterPro" id="IPR018309">
    <property type="entry name" value="Tscrpt_reg_PadR_C"/>
</dbReference>
<dbReference type="PANTHER" id="PTHR43252:SF2">
    <property type="entry name" value="TRANSCRIPTION REGULATOR, PADR-LIKE FAMILY"/>
    <property type="match status" value="1"/>
</dbReference>
<feature type="domain" description="Transcription regulator PadR C-terminal" evidence="3">
    <location>
        <begin position="99"/>
        <end position="194"/>
    </location>
</feature>
<feature type="domain" description="Transcription regulator PadR N-terminal" evidence="2">
    <location>
        <begin position="13"/>
        <end position="87"/>
    </location>
</feature>
<dbReference type="Pfam" id="PF03551">
    <property type="entry name" value="PadR"/>
    <property type="match status" value="1"/>
</dbReference>
<dbReference type="Gene3D" id="1.10.10.10">
    <property type="entry name" value="Winged helix-like DNA-binding domain superfamily/Winged helix DNA-binding domain"/>
    <property type="match status" value="1"/>
</dbReference>
<keyword evidence="4" id="KW-0238">DNA-binding</keyword>
<protein>
    <submittedName>
        <fullName evidence="4">DNA-binding PadR family transcriptional regulator</fullName>
    </submittedName>
</protein>
<organism evidence="4 5">
    <name type="scientific">Thermosporothrix hazakensis</name>
    <dbReference type="NCBI Taxonomy" id="644383"/>
    <lineage>
        <taxon>Bacteria</taxon>
        <taxon>Bacillati</taxon>
        <taxon>Chloroflexota</taxon>
        <taxon>Ktedonobacteria</taxon>
        <taxon>Ktedonobacterales</taxon>
        <taxon>Thermosporotrichaceae</taxon>
        <taxon>Thermosporothrix</taxon>
    </lineage>
</organism>
<keyword evidence="1" id="KW-0472">Membrane</keyword>
<sequence>MERPEAYPITYGVLGLLAFCGPMTGYDLKRMFDHILSPMWGATQSQIYKELKRMQELGWVEMQREEQESRPDRKIYSMTEAGREALAHWQTQPPTFFQLRDELLLKLLFGSFGSPEALLANIREGIRFHEQRLLAHRQNASLIPPANQPHQPSGRPDPYAAPAEPDIYFRLITRFAIALEKTYLNWLQEAQETIEQEQED</sequence>
<evidence type="ECO:0000259" key="2">
    <source>
        <dbReference type="Pfam" id="PF03551"/>
    </source>
</evidence>
<feature type="transmembrane region" description="Helical" evidence="1">
    <location>
        <begin position="6"/>
        <end position="26"/>
    </location>
</feature>
<dbReference type="InterPro" id="IPR005149">
    <property type="entry name" value="Tscrpt_reg_PadR_N"/>
</dbReference>
<keyword evidence="1" id="KW-0812">Transmembrane</keyword>